<dbReference type="GeneID" id="89943263"/>
<reference evidence="1" key="1">
    <citation type="journal article" date="2023" name="Mol. Phylogenet. Evol.">
        <title>Genome-scale phylogeny and comparative genomics of the fungal order Sordariales.</title>
        <authorList>
            <person name="Hensen N."/>
            <person name="Bonometti L."/>
            <person name="Westerberg I."/>
            <person name="Brannstrom I.O."/>
            <person name="Guillou S."/>
            <person name="Cros-Aarteil S."/>
            <person name="Calhoun S."/>
            <person name="Haridas S."/>
            <person name="Kuo A."/>
            <person name="Mondo S."/>
            <person name="Pangilinan J."/>
            <person name="Riley R."/>
            <person name="LaButti K."/>
            <person name="Andreopoulos B."/>
            <person name="Lipzen A."/>
            <person name="Chen C."/>
            <person name="Yan M."/>
            <person name="Daum C."/>
            <person name="Ng V."/>
            <person name="Clum A."/>
            <person name="Steindorff A."/>
            <person name="Ohm R.A."/>
            <person name="Martin F."/>
            <person name="Silar P."/>
            <person name="Natvig D.O."/>
            <person name="Lalanne C."/>
            <person name="Gautier V."/>
            <person name="Ament-Velasquez S.L."/>
            <person name="Kruys A."/>
            <person name="Hutchinson M.I."/>
            <person name="Powell A.J."/>
            <person name="Barry K."/>
            <person name="Miller A.N."/>
            <person name="Grigoriev I.V."/>
            <person name="Debuchy R."/>
            <person name="Gladieux P."/>
            <person name="Hiltunen Thoren M."/>
            <person name="Johannesson H."/>
        </authorList>
    </citation>
    <scope>NUCLEOTIDE SEQUENCE</scope>
    <source>
        <strain evidence="1">CBS 508.74</strain>
    </source>
</reference>
<accession>A0AAN6YUD6</accession>
<organism evidence="1 2">
    <name type="scientific">Canariomyces notabilis</name>
    <dbReference type="NCBI Taxonomy" id="2074819"/>
    <lineage>
        <taxon>Eukaryota</taxon>
        <taxon>Fungi</taxon>
        <taxon>Dikarya</taxon>
        <taxon>Ascomycota</taxon>
        <taxon>Pezizomycotina</taxon>
        <taxon>Sordariomycetes</taxon>
        <taxon>Sordariomycetidae</taxon>
        <taxon>Sordariales</taxon>
        <taxon>Chaetomiaceae</taxon>
        <taxon>Canariomyces</taxon>
    </lineage>
</organism>
<protein>
    <recommendedName>
        <fullName evidence="3">F-box domain-containing protein</fullName>
    </recommendedName>
</protein>
<evidence type="ECO:0000313" key="2">
    <source>
        <dbReference type="Proteomes" id="UP001302812"/>
    </source>
</evidence>
<dbReference type="RefSeq" id="XP_064670994.1">
    <property type="nucleotide sequence ID" value="XM_064819137.1"/>
</dbReference>
<gene>
    <name evidence="1" type="ORF">N656DRAFT_844344</name>
</gene>
<reference evidence="1" key="2">
    <citation type="submission" date="2023-05" db="EMBL/GenBank/DDBJ databases">
        <authorList>
            <consortium name="Lawrence Berkeley National Laboratory"/>
            <person name="Steindorff A."/>
            <person name="Hensen N."/>
            <person name="Bonometti L."/>
            <person name="Westerberg I."/>
            <person name="Brannstrom I.O."/>
            <person name="Guillou S."/>
            <person name="Cros-Aarteil S."/>
            <person name="Calhoun S."/>
            <person name="Haridas S."/>
            <person name="Kuo A."/>
            <person name="Mondo S."/>
            <person name="Pangilinan J."/>
            <person name="Riley R."/>
            <person name="Labutti K."/>
            <person name="Andreopoulos B."/>
            <person name="Lipzen A."/>
            <person name="Chen C."/>
            <person name="Yanf M."/>
            <person name="Daum C."/>
            <person name="Ng V."/>
            <person name="Clum A."/>
            <person name="Ohm R."/>
            <person name="Martin F."/>
            <person name="Silar P."/>
            <person name="Natvig D."/>
            <person name="Lalanne C."/>
            <person name="Gautier V."/>
            <person name="Ament-Velasquez S.L."/>
            <person name="Kruys A."/>
            <person name="Hutchinson M.I."/>
            <person name="Powell A.J."/>
            <person name="Barry K."/>
            <person name="Miller A.N."/>
            <person name="Grigoriev I.V."/>
            <person name="Debuchy R."/>
            <person name="Gladieux P."/>
            <person name="Thoren M.H."/>
            <person name="Johannesson H."/>
        </authorList>
    </citation>
    <scope>NUCLEOTIDE SEQUENCE</scope>
    <source>
        <strain evidence="1">CBS 508.74</strain>
    </source>
</reference>
<name>A0AAN6YUD6_9PEZI</name>
<keyword evidence="2" id="KW-1185">Reference proteome</keyword>
<dbReference type="Proteomes" id="UP001302812">
    <property type="component" value="Unassembled WGS sequence"/>
</dbReference>
<proteinExistence type="predicted"/>
<evidence type="ECO:0000313" key="1">
    <source>
        <dbReference type="EMBL" id="KAK4113424.1"/>
    </source>
</evidence>
<sequence length="501" mass="56744">MDFHQSARRLNILDLPEEILFAIFGILDCPDDPEAPWPGSPYWMRHDIGRLKTMQALRLVCRRFCRHASHLLVPELRVSISPESLYRVDQLTRNPQIAAGVRSLLVSLAYRPAEVADTPSRYKELQKEALQNRIRSLSEVEDDAFLEAFNQGSESGDSLEVDKAERSNLSKAFARFTEISRAWSGWEEKERHDEFQNLLSQSYQEYLRKHKEQKQLLGSGSFVAALAESVSRVPSLSTLALVDNPEMDPGLLGFRANLPLLADYSPEALRQWLTSAHTWYTIENTLGDIPPEQPFDIFTVELLWQLPMALHAVGVHITHFSALLPKMSNFAKLCPQTHQYGNRDPSSTDWSTLAAAFQSLRSSHISTRWDPSIDLPSSKHMSPQNQAYRNGYLSAVLSSPALEDVKVNFKGLTFMVRHQMFIPAGSVFSTTCFPRIRRLSLDGIAFTEEELLRFFDGIGHRIETVHLHRIGVSNGGGWTRPLNILRDKVSGRETSMSIWSA</sequence>
<dbReference type="EMBL" id="MU853339">
    <property type="protein sequence ID" value="KAK4113424.1"/>
    <property type="molecule type" value="Genomic_DNA"/>
</dbReference>
<evidence type="ECO:0008006" key="3">
    <source>
        <dbReference type="Google" id="ProtNLM"/>
    </source>
</evidence>
<comment type="caution">
    <text evidence="1">The sequence shown here is derived from an EMBL/GenBank/DDBJ whole genome shotgun (WGS) entry which is preliminary data.</text>
</comment>
<dbReference type="AlphaFoldDB" id="A0AAN6YUD6"/>